<dbReference type="InterPro" id="IPR029063">
    <property type="entry name" value="SAM-dependent_MTases_sf"/>
</dbReference>
<dbReference type="Proteomes" id="UP000760494">
    <property type="component" value="Unassembled WGS sequence"/>
</dbReference>
<evidence type="ECO:0000313" key="4">
    <source>
        <dbReference type="Proteomes" id="UP000760494"/>
    </source>
</evidence>
<dbReference type="PANTHER" id="PTHR43591">
    <property type="entry name" value="METHYLTRANSFERASE"/>
    <property type="match status" value="1"/>
</dbReference>
<gene>
    <name evidence="3" type="ORF">C2S_6288</name>
</gene>
<name>A0A9Q9RP02_FUSFU</name>
<evidence type="ECO:0000256" key="1">
    <source>
        <dbReference type="ARBA" id="ARBA00038158"/>
    </source>
</evidence>
<dbReference type="SUPFAM" id="SSF53335">
    <property type="entry name" value="S-adenosyl-L-methionine-dependent methyltransferases"/>
    <property type="match status" value="1"/>
</dbReference>
<protein>
    <recommendedName>
        <fullName evidence="5">TAM domain methyltransferase</fullName>
    </recommendedName>
</protein>
<dbReference type="Gene3D" id="3.40.50.150">
    <property type="entry name" value="Vaccinia Virus protein VP39"/>
    <property type="match status" value="1"/>
</dbReference>
<reference evidence="3" key="1">
    <citation type="submission" date="2019-05" db="EMBL/GenBank/DDBJ databases">
        <authorList>
            <person name="Piombo E."/>
        </authorList>
    </citation>
    <scope>NUCLEOTIDE SEQUENCE</scope>
    <source>
        <strain evidence="3">C2S</strain>
    </source>
</reference>
<dbReference type="AlphaFoldDB" id="A0A9Q9RP02"/>
<dbReference type="Pfam" id="PF13489">
    <property type="entry name" value="Methyltransf_23"/>
    <property type="match status" value="1"/>
</dbReference>
<evidence type="ECO:0000313" key="3">
    <source>
        <dbReference type="EMBL" id="VTT66144.1"/>
    </source>
</evidence>
<comment type="similarity">
    <text evidence="1">Belongs to the methyltransferase superfamily. LaeA methyltransferase family.</text>
</comment>
<dbReference type="PANTHER" id="PTHR43591:SF10">
    <property type="entry name" value="ABC TRANSMEMBRANE TYPE-1 DOMAIN-CONTAINING PROTEIN-RELATED"/>
    <property type="match status" value="1"/>
</dbReference>
<proteinExistence type="inferred from homology"/>
<dbReference type="CDD" id="cd02440">
    <property type="entry name" value="AdoMet_MTases"/>
    <property type="match status" value="1"/>
</dbReference>
<organism evidence="3 4">
    <name type="scientific">Fusarium fujikuroi</name>
    <name type="common">Bakanae and foot rot disease fungus</name>
    <name type="synonym">Gibberella fujikuroi</name>
    <dbReference type="NCBI Taxonomy" id="5127"/>
    <lineage>
        <taxon>Eukaryota</taxon>
        <taxon>Fungi</taxon>
        <taxon>Dikarya</taxon>
        <taxon>Ascomycota</taxon>
        <taxon>Pezizomycotina</taxon>
        <taxon>Sordariomycetes</taxon>
        <taxon>Hypocreomycetidae</taxon>
        <taxon>Hypocreales</taxon>
        <taxon>Nectriaceae</taxon>
        <taxon>Fusarium</taxon>
        <taxon>Fusarium fujikuroi species complex</taxon>
    </lineage>
</organism>
<accession>A0A9Q9RP02</accession>
<feature type="region of interest" description="Disordered" evidence="2">
    <location>
        <begin position="1"/>
        <end position="59"/>
    </location>
</feature>
<sequence length="343" mass="38494">MSSPPATVPVTSSEQATQTSPPVADVNTPEQPLAPAAPHQPEQETVIDDDSALSSGVDSSTASVASSILEYRKFKGRSYHSTYHDSSYPIPTDEQTLENFDLMHHFLTLLTDDKLYLAPVKDDVQKVLDVGTGTGIWAIDYADEHPNTAVIGTDLSAVQPDWVPPNLKFEIDDCTKPWTWDANTFDFVHMRYLFGAIRDWTALFKEAYNAVKPGGWVESYDGSTALGGTWDKMFIEGGKATGCSLSVLTEDLQMKAMKEAGFIPFGSWPKDPKMAEIGQYAKLSLESDLVGYSQMIWHEVLKWPAEEYQIFLMQVRKDLRNKKLHPYFKVRFVWGRKSETEHK</sequence>
<feature type="compositionally biased region" description="Low complexity" evidence="2">
    <location>
        <begin position="1"/>
        <end position="13"/>
    </location>
</feature>
<evidence type="ECO:0008006" key="5">
    <source>
        <dbReference type="Google" id="ProtNLM"/>
    </source>
</evidence>
<dbReference type="GO" id="GO:0008168">
    <property type="term" value="F:methyltransferase activity"/>
    <property type="evidence" value="ECO:0007669"/>
    <property type="project" value="TreeGrafter"/>
</dbReference>
<comment type="caution">
    <text evidence="3">The sequence shown here is derived from an EMBL/GenBank/DDBJ whole genome shotgun (WGS) entry which is preliminary data.</text>
</comment>
<dbReference type="EMBL" id="CABFJX010000168">
    <property type="protein sequence ID" value="VTT66144.1"/>
    <property type="molecule type" value="Genomic_DNA"/>
</dbReference>
<evidence type="ECO:0000256" key="2">
    <source>
        <dbReference type="SAM" id="MobiDB-lite"/>
    </source>
</evidence>